<dbReference type="AlphaFoldDB" id="A0A212L373"/>
<proteinExistence type="predicted"/>
<evidence type="ECO:0008006" key="2">
    <source>
        <dbReference type="Google" id="ProtNLM"/>
    </source>
</evidence>
<name>A0A212L373_9BACT</name>
<sequence>MLFFSRFMRLPGQKTAPTHRASVVALLRAALAHHVCVEVLFTDRNRQMDNVYCRIMALYDKSLRLMSATKFLPDALNGEQCLLYFNLPRAFLVNILKMSPGQARAGFLCKTRIIHNHLEPEKRFCEIEVAIPQAYVQRSLRKHERVFPSQGMVKTVDLWLRGKLPKHWRELGAADFIFRAGEPSRLKLVNISASGARIEVEEVEESERYRRLTGTQMLLCVVLSGPGRKRCVAPVVCHCVESLYSGTLRRLSLRLRFIQVWQTDGCGHGAWDRVAEDGVAALCDWINNDFCLLTEKPSRCP</sequence>
<evidence type="ECO:0000313" key="1">
    <source>
        <dbReference type="EMBL" id="SCM71990.1"/>
    </source>
</evidence>
<organism evidence="1">
    <name type="scientific">uncultured Desulfovibrio sp</name>
    <dbReference type="NCBI Taxonomy" id="167968"/>
    <lineage>
        <taxon>Bacteria</taxon>
        <taxon>Pseudomonadati</taxon>
        <taxon>Thermodesulfobacteriota</taxon>
        <taxon>Desulfovibrionia</taxon>
        <taxon>Desulfovibrionales</taxon>
        <taxon>Desulfovibrionaceae</taxon>
        <taxon>Desulfovibrio</taxon>
        <taxon>environmental samples</taxon>
    </lineage>
</organism>
<accession>A0A212L373</accession>
<protein>
    <recommendedName>
        <fullName evidence="2">PilZ domain-containing protein</fullName>
    </recommendedName>
</protein>
<gene>
    <name evidence="1" type="ORF">KL86DES1_20330</name>
</gene>
<reference evidence="1" key="1">
    <citation type="submission" date="2016-08" db="EMBL/GenBank/DDBJ databases">
        <authorList>
            <person name="Seilhamer J.J."/>
        </authorList>
    </citation>
    <scope>NUCLEOTIDE SEQUENCE</scope>
    <source>
        <strain evidence="1">86-1</strain>
    </source>
</reference>
<dbReference type="EMBL" id="FMJC01000002">
    <property type="protein sequence ID" value="SCM71990.1"/>
    <property type="molecule type" value="Genomic_DNA"/>
</dbReference>
<dbReference type="RefSeq" id="WP_179980001.1">
    <property type="nucleotide sequence ID" value="NZ_LT608333.1"/>
</dbReference>